<keyword evidence="3" id="KW-1185">Reference proteome</keyword>
<dbReference type="Gramene" id="KGN57617">
    <property type="protein sequence ID" value="KGN57617"/>
    <property type="gene ID" value="Csa_3G229420"/>
</dbReference>
<organism evidence="2 3">
    <name type="scientific">Cucumis sativus</name>
    <name type="common">Cucumber</name>
    <dbReference type="NCBI Taxonomy" id="3659"/>
    <lineage>
        <taxon>Eukaryota</taxon>
        <taxon>Viridiplantae</taxon>
        <taxon>Streptophyta</taxon>
        <taxon>Embryophyta</taxon>
        <taxon>Tracheophyta</taxon>
        <taxon>Spermatophyta</taxon>
        <taxon>Magnoliopsida</taxon>
        <taxon>eudicotyledons</taxon>
        <taxon>Gunneridae</taxon>
        <taxon>Pentapetalae</taxon>
        <taxon>rosids</taxon>
        <taxon>fabids</taxon>
        <taxon>Cucurbitales</taxon>
        <taxon>Cucurbitaceae</taxon>
        <taxon>Benincaseae</taxon>
        <taxon>Cucumis</taxon>
    </lineage>
</organism>
<protein>
    <submittedName>
        <fullName evidence="2">Uncharacterized protein</fullName>
    </submittedName>
</protein>
<accession>A0A0A0LAE6</accession>
<feature type="compositionally biased region" description="Basic and acidic residues" evidence="1">
    <location>
        <begin position="1"/>
        <end position="20"/>
    </location>
</feature>
<dbReference type="AlphaFoldDB" id="A0A0A0LAE6"/>
<reference evidence="2 3" key="1">
    <citation type="journal article" date="2009" name="Nat. Genet.">
        <title>The genome of the cucumber, Cucumis sativus L.</title>
        <authorList>
            <person name="Huang S."/>
            <person name="Li R."/>
            <person name="Zhang Z."/>
            <person name="Li L."/>
            <person name="Gu X."/>
            <person name="Fan W."/>
            <person name="Lucas W.J."/>
            <person name="Wang X."/>
            <person name="Xie B."/>
            <person name="Ni P."/>
            <person name="Ren Y."/>
            <person name="Zhu H."/>
            <person name="Li J."/>
            <person name="Lin K."/>
            <person name="Jin W."/>
            <person name="Fei Z."/>
            <person name="Li G."/>
            <person name="Staub J."/>
            <person name="Kilian A."/>
            <person name="van der Vossen E.A."/>
            <person name="Wu Y."/>
            <person name="Guo J."/>
            <person name="He J."/>
            <person name="Jia Z."/>
            <person name="Ren Y."/>
            <person name="Tian G."/>
            <person name="Lu Y."/>
            <person name="Ruan J."/>
            <person name="Qian W."/>
            <person name="Wang M."/>
            <person name="Huang Q."/>
            <person name="Li B."/>
            <person name="Xuan Z."/>
            <person name="Cao J."/>
            <person name="Asan"/>
            <person name="Wu Z."/>
            <person name="Zhang J."/>
            <person name="Cai Q."/>
            <person name="Bai Y."/>
            <person name="Zhao B."/>
            <person name="Han Y."/>
            <person name="Li Y."/>
            <person name="Li X."/>
            <person name="Wang S."/>
            <person name="Shi Q."/>
            <person name="Liu S."/>
            <person name="Cho W.K."/>
            <person name="Kim J.Y."/>
            <person name="Xu Y."/>
            <person name="Heller-Uszynska K."/>
            <person name="Miao H."/>
            <person name="Cheng Z."/>
            <person name="Zhang S."/>
            <person name="Wu J."/>
            <person name="Yang Y."/>
            <person name="Kang H."/>
            <person name="Li M."/>
            <person name="Liang H."/>
            <person name="Ren X."/>
            <person name="Shi Z."/>
            <person name="Wen M."/>
            <person name="Jian M."/>
            <person name="Yang H."/>
            <person name="Zhang G."/>
            <person name="Yang Z."/>
            <person name="Chen R."/>
            <person name="Liu S."/>
            <person name="Li J."/>
            <person name="Ma L."/>
            <person name="Liu H."/>
            <person name="Zhou Y."/>
            <person name="Zhao J."/>
            <person name="Fang X."/>
            <person name="Li G."/>
            <person name="Fang L."/>
            <person name="Li Y."/>
            <person name="Liu D."/>
            <person name="Zheng H."/>
            <person name="Zhang Y."/>
            <person name="Qin N."/>
            <person name="Li Z."/>
            <person name="Yang G."/>
            <person name="Yang S."/>
            <person name="Bolund L."/>
            <person name="Kristiansen K."/>
            <person name="Zheng H."/>
            <person name="Li S."/>
            <person name="Zhang X."/>
            <person name="Yang H."/>
            <person name="Wang J."/>
            <person name="Sun R."/>
            <person name="Zhang B."/>
            <person name="Jiang S."/>
            <person name="Wang J."/>
            <person name="Du Y."/>
            <person name="Li S."/>
        </authorList>
    </citation>
    <scope>NUCLEOTIDE SEQUENCE [LARGE SCALE GENOMIC DNA]</scope>
    <source>
        <strain evidence="3">cv. 9930</strain>
    </source>
</reference>
<evidence type="ECO:0000256" key="1">
    <source>
        <dbReference type="SAM" id="MobiDB-lite"/>
    </source>
</evidence>
<feature type="region of interest" description="Disordered" evidence="1">
    <location>
        <begin position="1"/>
        <end position="35"/>
    </location>
</feature>
<proteinExistence type="predicted"/>
<reference evidence="2 3" key="4">
    <citation type="journal article" date="2011" name="BMC Genomics">
        <title>RNA-Seq improves annotation of protein-coding genes in the cucumber genome.</title>
        <authorList>
            <person name="Li Z."/>
            <person name="Zhang Z."/>
            <person name="Yan P."/>
            <person name="Huang S."/>
            <person name="Fei Z."/>
            <person name="Lin K."/>
        </authorList>
    </citation>
    <scope>NUCLEOTIDE SEQUENCE [LARGE SCALE GENOMIC DNA]</scope>
    <source>
        <strain evidence="3">cv. 9930</strain>
    </source>
</reference>
<dbReference type="Proteomes" id="UP000029981">
    <property type="component" value="Chromosome 3"/>
</dbReference>
<gene>
    <name evidence="2" type="ORF">Csa_3G229420</name>
</gene>
<dbReference type="EMBL" id="CM002924">
    <property type="protein sequence ID" value="KGN57617.1"/>
    <property type="molecule type" value="Genomic_DNA"/>
</dbReference>
<sequence>MNREDRLALGSVRKKEDTRLATKRRSPTKDVAGLRGCHGSARVKNAARADVTARWRGFGWHAITTAELRLNTKRWTLARLVVSDDRMFTGDKLSGG</sequence>
<reference evidence="2 3" key="3">
    <citation type="journal article" date="2010" name="BMC Genomics">
        <title>Transcriptome sequencing and comparative analysis of cucumber flowers with different sex types.</title>
        <authorList>
            <person name="Guo S."/>
            <person name="Zheng Y."/>
            <person name="Joung J.G."/>
            <person name="Liu S."/>
            <person name="Zhang Z."/>
            <person name="Crasta O.R."/>
            <person name="Sobral B.W."/>
            <person name="Xu Y."/>
            <person name="Huang S."/>
            <person name="Fei Z."/>
        </authorList>
    </citation>
    <scope>NUCLEOTIDE SEQUENCE [LARGE SCALE GENOMIC DNA]</scope>
    <source>
        <strain evidence="3">cv. 9930</strain>
    </source>
</reference>
<reference evidence="2 3" key="2">
    <citation type="journal article" date="2009" name="PLoS ONE">
        <title>An integrated genetic and cytogenetic map of the cucumber genome.</title>
        <authorList>
            <person name="Ren Y."/>
            <person name="Zhang Z."/>
            <person name="Liu J."/>
            <person name="Staub J.E."/>
            <person name="Han Y."/>
            <person name="Cheng Z."/>
            <person name="Li X."/>
            <person name="Lu J."/>
            <person name="Miao H."/>
            <person name="Kang H."/>
            <person name="Xie B."/>
            <person name="Gu X."/>
            <person name="Wang X."/>
            <person name="Du Y."/>
            <person name="Jin W."/>
            <person name="Huang S."/>
        </authorList>
    </citation>
    <scope>NUCLEOTIDE SEQUENCE [LARGE SCALE GENOMIC DNA]</scope>
    <source>
        <strain evidence="3">cv. 9930</strain>
    </source>
</reference>
<evidence type="ECO:0000313" key="2">
    <source>
        <dbReference type="EMBL" id="KGN57617.1"/>
    </source>
</evidence>
<evidence type="ECO:0000313" key="3">
    <source>
        <dbReference type="Proteomes" id="UP000029981"/>
    </source>
</evidence>
<name>A0A0A0LAE6_CUCSA</name>